<dbReference type="SUPFAM" id="SSF52540">
    <property type="entry name" value="P-loop containing nucleoside triphosphate hydrolases"/>
    <property type="match status" value="1"/>
</dbReference>
<evidence type="ECO:0000259" key="9">
    <source>
        <dbReference type="PROSITE" id="PS50929"/>
    </source>
</evidence>
<organism evidence="10">
    <name type="scientific">uncultured Chromatiales bacterium HF0200_41F04</name>
    <dbReference type="NCBI Taxonomy" id="710740"/>
    <lineage>
        <taxon>Bacteria</taxon>
        <taxon>Pseudomonadati</taxon>
        <taxon>Pseudomonadota</taxon>
        <taxon>Gammaproteobacteria</taxon>
        <taxon>Chromatiales</taxon>
        <taxon>environmental samples</taxon>
    </lineage>
</organism>
<dbReference type="Pfam" id="PF00005">
    <property type="entry name" value="ABC_tran"/>
    <property type="match status" value="1"/>
</dbReference>
<feature type="transmembrane region" description="Helical" evidence="7">
    <location>
        <begin position="255"/>
        <end position="277"/>
    </location>
</feature>
<dbReference type="CDD" id="cd03249">
    <property type="entry name" value="ABC_MTABC3_MDL1_MDL2"/>
    <property type="match status" value="1"/>
</dbReference>
<dbReference type="InterPro" id="IPR036640">
    <property type="entry name" value="ABC1_TM_sf"/>
</dbReference>
<evidence type="ECO:0000313" key="10">
    <source>
        <dbReference type="EMBL" id="ADI18278.1"/>
    </source>
</evidence>
<feature type="transmembrane region" description="Helical" evidence="7">
    <location>
        <begin position="174"/>
        <end position="192"/>
    </location>
</feature>
<dbReference type="NCBIfam" id="TIGR02204">
    <property type="entry name" value="MsbA_rel"/>
    <property type="match status" value="1"/>
</dbReference>
<dbReference type="Gene3D" id="3.40.50.300">
    <property type="entry name" value="P-loop containing nucleotide triphosphate hydrolases"/>
    <property type="match status" value="1"/>
</dbReference>
<keyword evidence="5 7" id="KW-1133">Transmembrane helix</keyword>
<dbReference type="InterPro" id="IPR011527">
    <property type="entry name" value="ABC1_TM_dom"/>
</dbReference>
<accession>E0XV37</accession>
<feature type="transmembrane region" description="Helical" evidence="7">
    <location>
        <begin position="293"/>
        <end position="314"/>
    </location>
</feature>
<comment type="subcellular location">
    <subcellularLocation>
        <location evidence="1">Cell membrane</location>
        <topology evidence="1">Multi-pass membrane protein</topology>
    </subcellularLocation>
</comment>
<feature type="transmembrane region" description="Helical" evidence="7">
    <location>
        <begin position="151"/>
        <end position="168"/>
    </location>
</feature>
<evidence type="ECO:0000256" key="1">
    <source>
        <dbReference type="ARBA" id="ARBA00004651"/>
    </source>
</evidence>
<evidence type="ECO:0000256" key="7">
    <source>
        <dbReference type="SAM" id="Phobius"/>
    </source>
</evidence>
<evidence type="ECO:0000256" key="2">
    <source>
        <dbReference type="ARBA" id="ARBA00022692"/>
    </source>
</evidence>
<dbReference type="PANTHER" id="PTHR43394:SF1">
    <property type="entry name" value="ATP-BINDING CASSETTE SUB-FAMILY B MEMBER 10, MITOCHONDRIAL"/>
    <property type="match status" value="1"/>
</dbReference>
<proteinExistence type="predicted"/>
<dbReference type="SUPFAM" id="SSF90123">
    <property type="entry name" value="ABC transporter transmembrane region"/>
    <property type="match status" value="1"/>
</dbReference>
<sequence length="599" mass="65343">MEMHRIPTMSRGRRALQPLRRLAPFLNPYWVTIIIAFATLIIAAGATLGMPIALRHLIDAGFSTDQARSIDRYFIVLFGLAIVLAVFAATRFYLVSWIGERIVADLRSAVFQHVLRMTPTFFEVTRAGEILSRLTADTTLIQTVVGSSLSVALRSFVTLIGGLIMLTVTSPKLTGMIILLVPVIVFPIMFVGRRIRNLSRDTQDRIADTSALAAEVLNAIQVVQAFTLEKLHSDRYDAAIANSFKAALRRVRTRAFITVYAILVIFCGIVVVLWVGAQNVVTGHISGGELGQFLFYAVIVGSSTAGLTEIWGSLLQAAGAMERIAELLDTKPRQTPISPTPLPDIPLGTVVFEHVTFNYPSRPEHPALKDFCLNVRPGETIALVGPSGAGKSTVFQLLLDFYQPSSGLIRVDGIDIRHADPAEVRNRVGIVPQETVLFADNVMENIRYGKSGATDDEVVAASQSSGADEFIEKLPHGYGAFIGERGARLSGGQKQRIAIARAILRQPSILLLDEATSALDAASEKFVQEALHKLMQNCTTIIIAHRLSTILNVDRIVVMEQGEIVTIGSHAELLSRGGLYARLAKLQFQNEKSVEQVVG</sequence>
<dbReference type="InterPro" id="IPR017871">
    <property type="entry name" value="ABC_transporter-like_CS"/>
</dbReference>
<evidence type="ECO:0000256" key="3">
    <source>
        <dbReference type="ARBA" id="ARBA00022741"/>
    </source>
</evidence>
<dbReference type="InterPro" id="IPR011918">
    <property type="entry name" value="ABC_MsbA_ATP-bd"/>
</dbReference>
<evidence type="ECO:0000256" key="5">
    <source>
        <dbReference type="ARBA" id="ARBA00022989"/>
    </source>
</evidence>
<dbReference type="EMBL" id="GU474885">
    <property type="protein sequence ID" value="ADI18278.1"/>
    <property type="molecule type" value="Genomic_DNA"/>
</dbReference>
<name>E0XV37_9GAMM</name>
<dbReference type="PROSITE" id="PS00211">
    <property type="entry name" value="ABC_TRANSPORTER_1"/>
    <property type="match status" value="1"/>
</dbReference>
<reference evidence="10" key="1">
    <citation type="journal article" date="2011" name="Environ. Microbiol.">
        <title>Time-series analyses of Monterey Bay coastal microbial picoplankton using a 'genome proxy' microarray.</title>
        <authorList>
            <person name="Rich V.I."/>
            <person name="Pham V.D."/>
            <person name="Eppley J."/>
            <person name="Shi Y."/>
            <person name="DeLong E.F."/>
        </authorList>
    </citation>
    <scope>NUCLEOTIDE SEQUENCE</scope>
</reference>
<dbReference type="FunFam" id="3.40.50.300:FF:000218">
    <property type="entry name" value="Multidrug ABC transporter ATP-binding protein"/>
    <property type="match status" value="1"/>
</dbReference>
<dbReference type="InterPro" id="IPR003439">
    <property type="entry name" value="ABC_transporter-like_ATP-bd"/>
</dbReference>
<protein>
    <submittedName>
        <fullName evidence="10">ABC-type multidrug transport system, ATPase and permease components</fullName>
    </submittedName>
</protein>
<dbReference type="InterPro" id="IPR003593">
    <property type="entry name" value="AAA+_ATPase"/>
</dbReference>
<dbReference type="SMART" id="SM00382">
    <property type="entry name" value="AAA"/>
    <property type="match status" value="1"/>
</dbReference>
<dbReference type="GO" id="GO:0015421">
    <property type="term" value="F:ABC-type oligopeptide transporter activity"/>
    <property type="evidence" value="ECO:0007669"/>
    <property type="project" value="TreeGrafter"/>
</dbReference>
<dbReference type="GO" id="GO:0005524">
    <property type="term" value="F:ATP binding"/>
    <property type="evidence" value="ECO:0007669"/>
    <property type="project" value="UniProtKB-KW"/>
</dbReference>
<evidence type="ECO:0000259" key="8">
    <source>
        <dbReference type="PROSITE" id="PS50893"/>
    </source>
</evidence>
<dbReference type="PROSITE" id="PS50893">
    <property type="entry name" value="ABC_TRANSPORTER_2"/>
    <property type="match status" value="1"/>
</dbReference>
<dbReference type="CDD" id="cd18575">
    <property type="entry name" value="ABC_6TM_bac_exporter_ABCB8_10_like"/>
    <property type="match status" value="1"/>
</dbReference>
<evidence type="ECO:0000256" key="6">
    <source>
        <dbReference type="ARBA" id="ARBA00023136"/>
    </source>
</evidence>
<feature type="domain" description="ABC transporter" evidence="8">
    <location>
        <begin position="350"/>
        <end position="586"/>
    </location>
</feature>
<dbReference type="PANTHER" id="PTHR43394">
    <property type="entry name" value="ATP-DEPENDENT PERMEASE MDL1, MITOCHONDRIAL"/>
    <property type="match status" value="1"/>
</dbReference>
<keyword evidence="4" id="KW-0067">ATP-binding</keyword>
<evidence type="ECO:0000256" key="4">
    <source>
        <dbReference type="ARBA" id="ARBA00022840"/>
    </source>
</evidence>
<dbReference type="Pfam" id="PF00664">
    <property type="entry name" value="ABC_membrane"/>
    <property type="match status" value="1"/>
</dbReference>
<feature type="transmembrane region" description="Helical" evidence="7">
    <location>
        <begin position="73"/>
        <end position="94"/>
    </location>
</feature>
<feature type="transmembrane region" description="Helical" evidence="7">
    <location>
        <begin position="29"/>
        <end position="53"/>
    </location>
</feature>
<dbReference type="PROSITE" id="PS50929">
    <property type="entry name" value="ABC_TM1F"/>
    <property type="match status" value="1"/>
</dbReference>
<feature type="domain" description="ABC transmembrane type-1" evidence="9">
    <location>
        <begin position="34"/>
        <end position="316"/>
    </location>
</feature>
<dbReference type="GO" id="GO:0005886">
    <property type="term" value="C:plasma membrane"/>
    <property type="evidence" value="ECO:0007669"/>
    <property type="project" value="UniProtKB-SubCell"/>
</dbReference>
<dbReference type="GO" id="GO:0090374">
    <property type="term" value="P:oligopeptide export from mitochondrion"/>
    <property type="evidence" value="ECO:0007669"/>
    <property type="project" value="TreeGrafter"/>
</dbReference>
<dbReference type="InterPro" id="IPR039421">
    <property type="entry name" value="Type_1_exporter"/>
</dbReference>
<keyword evidence="6 7" id="KW-0472">Membrane</keyword>
<keyword evidence="3" id="KW-0547">Nucleotide-binding</keyword>
<dbReference type="AlphaFoldDB" id="E0XV37"/>
<dbReference type="GO" id="GO:0016887">
    <property type="term" value="F:ATP hydrolysis activity"/>
    <property type="evidence" value="ECO:0007669"/>
    <property type="project" value="InterPro"/>
</dbReference>
<keyword evidence="2 7" id="KW-0812">Transmembrane</keyword>
<dbReference type="Gene3D" id="1.20.1560.10">
    <property type="entry name" value="ABC transporter type 1, transmembrane domain"/>
    <property type="match status" value="1"/>
</dbReference>
<dbReference type="InterPro" id="IPR027417">
    <property type="entry name" value="P-loop_NTPase"/>
</dbReference>